<dbReference type="PANTHER" id="PTHR45763">
    <property type="entry name" value="HYDROLASE, ALPHA/BETA FOLD FAMILY PROTEIN, EXPRESSED-RELATED"/>
    <property type="match status" value="1"/>
</dbReference>
<evidence type="ECO:0000259" key="1">
    <source>
        <dbReference type="Pfam" id="PF00561"/>
    </source>
</evidence>
<evidence type="ECO:0000313" key="2">
    <source>
        <dbReference type="EMBL" id="KAF2722258.1"/>
    </source>
</evidence>
<proteinExistence type="predicted"/>
<dbReference type="EMBL" id="MU003784">
    <property type="protein sequence ID" value="KAF2722258.1"/>
    <property type="molecule type" value="Genomic_DNA"/>
</dbReference>
<sequence>MPFVLTSCTALLITPFAWKKLTYRPELLPPPPKDYHYRLDHANDSSSLLTLPDGRKIGYAQYGVPNGKPIITLHGILGSRLENALFDANARDLGARIIGIERPGIGWSSPDPRQLGERRVLDHARDVEALAEHLHLEEYAIIGISGGGPYALACAHDLPSSASKPSLKAVSVVTGLGLPDMSQAWPPIVVFLNKNLNLRWLIKWVFASSPAWNLKLSDEDRMEEMRKRFDVKKAHPADVETARNPDHPDWMRLFLRSTREAVSQGWGGFLDDSAILSADPGFCVEDIRADLPVQLWYGTDDTNVSPKAGDETAQRLRAGGNTKVELHMQHGETHGSTQVKYQRRILEDVLKAMDT</sequence>
<dbReference type="SUPFAM" id="SSF53474">
    <property type="entry name" value="alpha/beta-Hydrolases"/>
    <property type="match status" value="1"/>
</dbReference>
<protein>
    <submittedName>
        <fullName evidence="2">Alpha/beta-hydrolase</fullName>
    </submittedName>
</protein>
<dbReference type="InterPro" id="IPR000073">
    <property type="entry name" value="AB_hydrolase_1"/>
</dbReference>
<dbReference type="Proteomes" id="UP000799441">
    <property type="component" value="Unassembled WGS sequence"/>
</dbReference>
<feature type="domain" description="AB hydrolase-1" evidence="1">
    <location>
        <begin position="68"/>
        <end position="315"/>
    </location>
</feature>
<organism evidence="2 3">
    <name type="scientific">Polychaeton citri CBS 116435</name>
    <dbReference type="NCBI Taxonomy" id="1314669"/>
    <lineage>
        <taxon>Eukaryota</taxon>
        <taxon>Fungi</taxon>
        <taxon>Dikarya</taxon>
        <taxon>Ascomycota</taxon>
        <taxon>Pezizomycotina</taxon>
        <taxon>Dothideomycetes</taxon>
        <taxon>Dothideomycetidae</taxon>
        <taxon>Capnodiales</taxon>
        <taxon>Capnodiaceae</taxon>
        <taxon>Polychaeton</taxon>
    </lineage>
</organism>
<dbReference type="AlphaFoldDB" id="A0A9P4QAN0"/>
<accession>A0A9P4QAN0</accession>
<gene>
    <name evidence="2" type="ORF">K431DRAFT_284210</name>
</gene>
<name>A0A9P4QAN0_9PEZI</name>
<reference evidence="2" key="1">
    <citation type="journal article" date="2020" name="Stud. Mycol.">
        <title>101 Dothideomycetes genomes: a test case for predicting lifestyles and emergence of pathogens.</title>
        <authorList>
            <person name="Haridas S."/>
            <person name="Albert R."/>
            <person name="Binder M."/>
            <person name="Bloem J."/>
            <person name="Labutti K."/>
            <person name="Salamov A."/>
            <person name="Andreopoulos B."/>
            <person name="Baker S."/>
            <person name="Barry K."/>
            <person name="Bills G."/>
            <person name="Bluhm B."/>
            <person name="Cannon C."/>
            <person name="Castanera R."/>
            <person name="Culley D."/>
            <person name="Daum C."/>
            <person name="Ezra D."/>
            <person name="Gonzalez J."/>
            <person name="Henrissat B."/>
            <person name="Kuo A."/>
            <person name="Liang C."/>
            <person name="Lipzen A."/>
            <person name="Lutzoni F."/>
            <person name="Magnuson J."/>
            <person name="Mondo S."/>
            <person name="Nolan M."/>
            <person name="Ohm R."/>
            <person name="Pangilinan J."/>
            <person name="Park H.-J."/>
            <person name="Ramirez L."/>
            <person name="Alfaro M."/>
            <person name="Sun H."/>
            <person name="Tritt A."/>
            <person name="Yoshinaga Y."/>
            <person name="Zwiers L.-H."/>
            <person name="Turgeon B."/>
            <person name="Goodwin S."/>
            <person name="Spatafora J."/>
            <person name="Crous P."/>
            <person name="Grigoriev I."/>
        </authorList>
    </citation>
    <scope>NUCLEOTIDE SEQUENCE</scope>
    <source>
        <strain evidence="2">CBS 116435</strain>
    </source>
</reference>
<dbReference type="PANTHER" id="PTHR45763:SF46">
    <property type="entry name" value="AB HYDROLASE-1 DOMAIN-CONTAINING PROTEIN"/>
    <property type="match status" value="1"/>
</dbReference>
<dbReference type="OrthoDB" id="294702at2759"/>
<dbReference type="Pfam" id="PF00561">
    <property type="entry name" value="Abhydrolase_1"/>
    <property type="match status" value="1"/>
</dbReference>
<dbReference type="Gene3D" id="3.40.50.1820">
    <property type="entry name" value="alpha/beta hydrolase"/>
    <property type="match status" value="1"/>
</dbReference>
<evidence type="ECO:0000313" key="3">
    <source>
        <dbReference type="Proteomes" id="UP000799441"/>
    </source>
</evidence>
<keyword evidence="3" id="KW-1185">Reference proteome</keyword>
<dbReference type="InterPro" id="IPR029058">
    <property type="entry name" value="AB_hydrolase_fold"/>
</dbReference>
<comment type="caution">
    <text evidence="2">The sequence shown here is derived from an EMBL/GenBank/DDBJ whole genome shotgun (WGS) entry which is preliminary data.</text>
</comment>